<dbReference type="AlphaFoldDB" id="A0A6N2NLP3"/>
<sequence length="213" mass="24886">MPASFGSLMSVCELSSYKKQYELDVDCILRGGDIRTTLMIKNIPNKCFWLQLMSSVEEPMILFTCQLTSRLNKCNVGYAFINMTDPQQIIPFHKKLTEAENVFCRHSMAKVELTVRKWHLLHMLVFREKLPYCHFQNSSLMNEDKRCRPILFHSDGPMLVTRNHSPWVLIFDQGWVNLDPAAMRRTTIVGALPLWLMERTLHVEYTLHQVPIE</sequence>
<evidence type="ECO:0000256" key="1">
    <source>
        <dbReference type="ARBA" id="ARBA00022884"/>
    </source>
</evidence>
<dbReference type="Pfam" id="PF04059">
    <property type="entry name" value="RRM_2"/>
    <property type="match status" value="1"/>
</dbReference>
<dbReference type="SUPFAM" id="SSF54928">
    <property type="entry name" value="RNA-binding domain, RBD"/>
    <property type="match status" value="1"/>
</dbReference>
<dbReference type="PANTHER" id="PTHR23189">
    <property type="entry name" value="RNA RECOGNITION MOTIF-CONTAINING"/>
    <property type="match status" value="1"/>
</dbReference>
<evidence type="ECO:0000313" key="3">
    <source>
        <dbReference type="EMBL" id="VFU65643.1"/>
    </source>
</evidence>
<feature type="domain" description="Mei2-like C-terminal RNA recognition motif" evidence="2">
    <location>
        <begin position="35"/>
        <end position="97"/>
    </location>
</feature>
<keyword evidence="1" id="KW-0694">RNA-binding</keyword>
<evidence type="ECO:0000259" key="2">
    <source>
        <dbReference type="Pfam" id="PF04059"/>
    </source>
</evidence>
<organism evidence="3">
    <name type="scientific">Salix viminalis</name>
    <name type="common">Common osier</name>
    <name type="synonym">Basket willow</name>
    <dbReference type="NCBI Taxonomy" id="40686"/>
    <lineage>
        <taxon>Eukaryota</taxon>
        <taxon>Viridiplantae</taxon>
        <taxon>Streptophyta</taxon>
        <taxon>Embryophyta</taxon>
        <taxon>Tracheophyta</taxon>
        <taxon>Spermatophyta</taxon>
        <taxon>Magnoliopsida</taxon>
        <taxon>eudicotyledons</taxon>
        <taxon>Gunneridae</taxon>
        <taxon>Pentapetalae</taxon>
        <taxon>rosids</taxon>
        <taxon>fabids</taxon>
        <taxon>Malpighiales</taxon>
        <taxon>Salicaceae</taxon>
        <taxon>Saliceae</taxon>
        <taxon>Salix</taxon>
    </lineage>
</organism>
<accession>A0A6N2NLP3</accession>
<proteinExistence type="predicted"/>
<protein>
    <recommendedName>
        <fullName evidence="2">Mei2-like C-terminal RNA recognition motif domain-containing protein</fullName>
    </recommendedName>
</protein>
<dbReference type="EMBL" id="CAADRP010002296">
    <property type="protein sequence ID" value="VFU65643.1"/>
    <property type="molecule type" value="Genomic_DNA"/>
</dbReference>
<dbReference type="InterPro" id="IPR007201">
    <property type="entry name" value="Mei2-like_Rrm_C"/>
</dbReference>
<name>A0A6N2NLP3_SALVM</name>
<dbReference type="InterPro" id="IPR035979">
    <property type="entry name" value="RBD_domain_sf"/>
</dbReference>
<reference evidence="3" key="1">
    <citation type="submission" date="2019-03" db="EMBL/GenBank/DDBJ databases">
        <authorList>
            <person name="Mank J."/>
            <person name="Almeida P."/>
        </authorList>
    </citation>
    <scope>NUCLEOTIDE SEQUENCE</scope>
    <source>
        <strain evidence="3">78183</strain>
    </source>
</reference>
<dbReference type="GO" id="GO:0003723">
    <property type="term" value="F:RNA binding"/>
    <property type="evidence" value="ECO:0007669"/>
    <property type="project" value="UniProtKB-KW"/>
</dbReference>
<gene>
    <name evidence="3" type="ORF">SVIM_LOCUS504030</name>
</gene>